<feature type="transmembrane region" description="Helical" evidence="9">
    <location>
        <begin position="6"/>
        <end position="22"/>
    </location>
</feature>
<keyword evidence="12" id="KW-1185">Reference proteome</keyword>
<dbReference type="GO" id="GO:1902600">
    <property type="term" value="P:proton transmembrane transport"/>
    <property type="evidence" value="ECO:0007669"/>
    <property type="project" value="InterPro"/>
</dbReference>
<evidence type="ECO:0000256" key="3">
    <source>
        <dbReference type="ARBA" id="ARBA00022449"/>
    </source>
</evidence>
<feature type="transmembrane region" description="Helical" evidence="9">
    <location>
        <begin position="363"/>
        <end position="383"/>
    </location>
</feature>
<keyword evidence="2" id="KW-0813">Transport</keyword>
<dbReference type="Proteomes" id="UP000619743">
    <property type="component" value="Unassembled WGS sequence"/>
</dbReference>
<dbReference type="PANTHER" id="PTHR32507:SF7">
    <property type="entry name" value="K(+)_H(+) ANTIPORTER NHAP2"/>
    <property type="match status" value="1"/>
</dbReference>
<keyword evidence="7" id="KW-0406">Ion transport</keyword>
<name>A0A8J2U2J8_9GAMM</name>
<accession>A0A8J2U2J8</accession>
<feature type="domain" description="Cation/H+ exchanger transmembrane" evidence="10">
    <location>
        <begin position="13"/>
        <end position="389"/>
    </location>
</feature>
<evidence type="ECO:0000256" key="1">
    <source>
        <dbReference type="ARBA" id="ARBA00004651"/>
    </source>
</evidence>
<feature type="transmembrane region" description="Helical" evidence="9">
    <location>
        <begin position="334"/>
        <end position="357"/>
    </location>
</feature>
<evidence type="ECO:0000313" key="12">
    <source>
        <dbReference type="Proteomes" id="UP000619743"/>
    </source>
</evidence>
<evidence type="ECO:0000256" key="8">
    <source>
        <dbReference type="ARBA" id="ARBA00023136"/>
    </source>
</evidence>
<proteinExistence type="predicted"/>
<feature type="transmembrane region" description="Helical" evidence="9">
    <location>
        <begin position="56"/>
        <end position="76"/>
    </location>
</feature>
<dbReference type="InterPro" id="IPR038770">
    <property type="entry name" value="Na+/solute_symporter_sf"/>
</dbReference>
<feature type="transmembrane region" description="Helical" evidence="9">
    <location>
        <begin position="270"/>
        <end position="291"/>
    </location>
</feature>
<keyword evidence="5 9" id="KW-0812">Transmembrane</keyword>
<keyword evidence="8 9" id="KW-0472">Membrane</keyword>
<evidence type="ECO:0000256" key="9">
    <source>
        <dbReference type="SAM" id="Phobius"/>
    </source>
</evidence>
<feature type="transmembrane region" description="Helical" evidence="9">
    <location>
        <begin position="119"/>
        <end position="137"/>
    </location>
</feature>
<dbReference type="OrthoDB" id="9810759at2"/>
<evidence type="ECO:0000256" key="6">
    <source>
        <dbReference type="ARBA" id="ARBA00022989"/>
    </source>
</evidence>
<feature type="transmembrane region" description="Helical" evidence="9">
    <location>
        <begin position="88"/>
        <end position="113"/>
    </location>
</feature>
<keyword evidence="4" id="KW-1003">Cell membrane</keyword>
<dbReference type="EMBL" id="BMDX01000002">
    <property type="protein sequence ID" value="GGA67274.1"/>
    <property type="molecule type" value="Genomic_DNA"/>
</dbReference>
<evidence type="ECO:0000313" key="11">
    <source>
        <dbReference type="EMBL" id="GGA67274.1"/>
    </source>
</evidence>
<comment type="subcellular location">
    <subcellularLocation>
        <location evidence="1">Cell membrane</location>
        <topology evidence="1">Multi-pass membrane protein</topology>
    </subcellularLocation>
</comment>
<feature type="transmembrane region" description="Helical" evidence="9">
    <location>
        <begin position="217"/>
        <end position="235"/>
    </location>
</feature>
<feature type="transmembrane region" description="Helical" evidence="9">
    <location>
        <begin position="182"/>
        <end position="205"/>
    </location>
</feature>
<sequence length="406" mass="43536">MSFELALLGFALLIAIGILLHHPSRNLGLPSLLIFMAVGLVIGNGEFGFVYDNLQLTSTVGAIALNIIVFVGGLNTSTDNIKVAYREGGVLSSFGVVISTIAFAVIIYLLLGLPPIHCLLFGAVVSSTDAAAVFSILESKKLKLKEKTDTILEFESATNDPVALILVVLLTELALAPGTMPSLASIGIDLVLQITVALVFALLIGKLCCWLLNRIKLGEYGLIPVFILACAILATYGSEQLGGNILLASYVVGVVIGNGVERGMEVSRHFLNSLSWVAQALLFIVLGLQIFPQELLQVLVQSLLPALLLIVVARPLAVQLCYLPFRQASWRKRLFISSIGLKGATPIVFALIPAAAGLEEADIMIHMVFFIVIISIFVQGGAIEPLAKKLNLKLEEQQESNEKQPQ</sequence>
<evidence type="ECO:0000256" key="2">
    <source>
        <dbReference type="ARBA" id="ARBA00022448"/>
    </source>
</evidence>
<dbReference type="GO" id="GO:0015297">
    <property type="term" value="F:antiporter activity"/>
    <property type="evidence" value="ECO:0007669"/>
    <property type="project" value="UniProtKB-KW"/>
</dbReference>
<evidence type="ECO:0000256" key="7">
    <source>
        <dbReference type="ARBA" id="ARBA00023065"/>
    </source>
</evidence>
<dbReference type="AlphaFoldDB" id="A0A8J2U2J8"/>
<reference evidence="12" key="1">
    <citation type="journal article" date="2019" name="Int. J. Syst. Evol. Microbiol.">
        <title>The Global Catalogue of Microorganisms (GCM) 10K type strain sequencing project: providing services to taxonomists for standard genome sequencing and annotation.</title>
        <authorList>
            <consortium name="The Broad Institute Genomics Platform"/>
            <consortium name="The Broad Institute Genome Sequencing Center for Infectious Disease"/>
            <person name="Wu L."/>
            <person name="Ma J."/>
        </authorList>
    </citation>
    <scope>NUCLEOTIDE SEQUENCE [LARGE SCALE GENOMIC DNA]</scope>
    <source>
        <strain evidence="12">CGMCC 1.10130</strain>
    </source>
</reference>
<evidence type="ECO:0000259" key="10">
    <source>
        <dbReference type="Pfam" id="PF00999"/>
    </source>
</evidence>
<evidence type="ECO:0000256" key="5">
    <source>
        <dbReference type="ARBA" id="ARBA00022692"/>
    </source>
</evidence>
<dbReference type="PANTHER" id="PTHR32507">
    <property type="entry name" value="NA(+)/H(+) ANTIPORTER 1"/>
    <property type="match status" value="1"/>
</dbReference>
<dbReference type="NCBIfam" id="NF003716">
    <property type="entry name" value="PRK05326.1-3"/>
    <property type="match status" value="1"/>
</dbReference>
<feature type="transmembrane region" description="Helical" evidence="9">
    <location>
        <begin position="29"/>
        <end position="50"/>
    </location>
</feature>
<feature type="transmembrane region" description="Helical" evidence="9">
    <location>
        <begin position="241"/>
        <end position="258"/>
    </location>
</feature>
<dbReference type="InterPro" id="IPR006153">
    <property type="entry name" value="Cation/H_exchanger_TM"/>
</dbReference>
<evidence type="ECO:0000256" key="4">
    <source>
        <dbReference type="ARBA" id="ARBA00022475"/>
    </source>
</evidence>
<keyword evidence="6 9" id="KW-1133">Transmembrane helix</keyword>
<feature type="transmembrane region" description="Helical" evidence="9">
    <location>
        <begin position="158"/>
        <end position="176"/>
    </location>
</feature>
<organism evidence="11 12">
    <name type="scientific">Neiella marina</name>
    <dbReference type="NCBI Taxonomy" id="508461"/>
    <lineage>
        <taxon>Bacteria</taxon>
        <taxon>Pseudomonadati</taxon>
        <taxon>Pseudomonadota</taxon>
        <taxon>Gammaproteobacteria</taxon>
        <taxon>Alteromonadales</taxon>
        <taxon>Echinimonadaceae</taxon>
        <taxon>Neiella</taxon>
    </lineage>
</organism>
<gene>
    <name evidence="11" type="ORF">GCM10011369_06170</name>
</gene>
<dbReference type="Pfam" id="PF00999">
    <property type="entry name" value="Na_H_Exchanger"/>
    <property type="match status" value="1"/>
</dbReference>
<keyword evidence="3" id="KW-0050">Antiport</keyword>
<protein>
    <submittedName>
        <fullName evidence="11">K+/H+ antiporter</fullName>
    </submittedName>
</protein>
<dbReference type="RefSeq" id="WP_087504433.1">
    <property type="nucleotide sequence ID" value="NZ_BMDX01000002.1"/>
</dbReference>
<dbReference type="NCBIfam" id="NF003715">
    <property type="entry name" value="PRK05326.1-2"/>
    <property type="match status" value="1"/>
</dbReference>
<dbReference type="GO" id="GO:0005886">
    <property type="term" value="C:plasma membrane"/>
    <property type="evidence" value="ECO:0007669"/>
    <property type="project" value="UniProtKB-SubCell"/>
</dbReference>
<dbReference type="Gene3D" id="1.20.1530.20">
    <property type="match status" value="1"/>
</dbReference>
<comment type="caution">
    <text evidence="11">The sequence shown here is derived from an EMBL/GenBank/DDBJ whole genome shotgun (WGS) entry which is preliminary data.</text>
</comment>